<dbReference type="Pfam" id="PF13692">
    <property type="entry name" value="Glyco_trans_1_4"/>
    <property type="match status" value="1"/>
</dbReference>
<keyword evidence="1" id="KW-0808">Transferase</keyword>
<evidence type="ECO:0000313" key="2">
    <source>
        <dbReference type="Proteomes" id="UP000523079"/>
    </source>
</evidence>
<dbReference type="RefSeq" id="WP_182558771.1">
    <property type="nucleotide sequence ID" value="NZ_JACGWT010000001.1"/>
</dbReference>
<evidence type="ECO:0000313" key="1">
    <source>
        <dbReference type="EMBL" id="MBA8793240.1"/>
    </source>
</evidence>
<reference evidence="1 2" key="1">
    <citation type="submission" date="2020-07" db="EMBL/GenBank/DDBJ databases">
        <title>Sequencing the genomes of 1000 actinobacteria strains.</title>
        <authorList>
            <person name="Klenk H.-P."/>
        </authorList>
    </citation>
    <scope>NUCLEOTIDE SEQUENCE [LARGE SCALE GENOMIC DNA]</scope>
    <source>
        <strain evidence="1 2">DSM 100723</strain>
    </source>
</reference>
<name>A0A7W3IQA1_9ACTN</name>
<dbReference type="EMBL" id="JACGWT010000001">
    <property type="protein sequence ID" value="MBA8793240.1"/>
    <property type="molecule type" value="Genomic_DNA"/>
</dbReference>
<dbReference type="Gene3D" id="3.40.50.2000">
    <property type="entry name" value="Glycogen Phosphorylase B"/>
    <property type="match status" value="1"/>
</dbReference>
<dbReference type="Proteomes" id="UP000523079">
    <property type="component" value="Unassembled WGS sequence"/>
</dbReference>
<dbReference type="PANTHER" id="PTHR12526">
    <property type="entry name" value="GLYCOSYLTRANSFERASE"/>
    <property type="match status" value="1"/>
</dbReference>
<accession>A0A7W3IQA1</accession>
<proteinExistence type="predicted"/>
<protein>
    <submittedName>
        <fullName evidence="1">Glycosyltransferase involved in cell wall biosynthesis</fullName>
    </submittedName>
</protein>
<comment type="caution">
    <text evidence="1">The sequence shown here is derived from an EMBL/GenBank/DDBJ whole genome shotgun (WGS) entry which is preliminary data.</text>
</comment>
<organism evidence="1 2">
    <name type="scientific">Microlunatus kandeliicorticis</name>
    <dbReference type="NCBI Taxonomy" id="1759536"/>
    <lineage>
        <taxon>Bacteria</taxon>
        <taxon>Bacillati</taxon>
        <taxon>Actinomycetota</taxon>
        <taxon>Actinomycetes</taxon>
        <taxon>Propionibacteriales</taxon>
        <taxon>Propionibacteriaceae</taxon>
        <taxon>Microlunatus</taxon>
    </lineage>
</organism>
<dbReference type="SUPFAM" id="SSF53756">
    <property type="entry name" value="UDP-Glycosyltransferase/glycogen phosphorylase"/>
    <property type="match status" value="1"/>
</dbReference>
<dbReference type="PANTHER" id="PTHR12526:SF600">
    <property type="entry name" value="GLYCOSYL TRANSFERASE GROUP 1"/>
    <property type="match status" value="1"/>
</dbReference>
<keyword evidence="2" id="KW-1185">Reference proteome</keyword>
<dbReference type="GO" id="GO:0016757">
    <property type="term" value="F:glycosyltransferase activity"/>
    <property type="evidence" value="ECO:0007669"/>
    <property type="project" value="TreeGrafter"/>
</dbReference>
<sequence length="406" mass="42849">MTTAPPHRWVVVADSPFLPASGGGEREHEGFVAAAVAEGLVAALVVPVDDPPVADGPDYDLDAIDALVAPAPVIRTPRRRSALAALSLRTPYVVASRPVPADLVDRVRTAVPDADAVVVFSHKVSRLGQTLAEGLGVPAVLRHHNLEGPYHRALAAASRPPKSWVIGLEARRIDADERRLERSSWLTGIADISSADAQVRAARSRVPVASVPSFAAGSVTRPEEAARRRDPVPTVVFVGALDVLTNHDAVRWFAEQVWPAVRDRGPDGVRWQVVGRRPTEEVRRLVAATPGAELHPDVPDPAEYLRGAWVAVNPAVSGSGVNIKLVEYLALGVPVVSTRRGMAGIGLDPGADLEVRDDPAAFADAVLGLLADPKAADRLGAAGQTTAGRILDVRASLRALAELLTG</sequence>
<dbReference type="AlphaFoldDB" id="A0A7W3IQA1"/>
<gene>
    <name evidence="1" type="ORF">FHX74_000834</name>
</gene>